<dbReference type="AlphaFoldDB" id="A0A7R9DSG9"/>
<gene>
    <name evidence="1" type="ORF">TCEB3V08_LOCUS13509</name>
</gene>
<sequence length="77" mass="8943">MIIIVRLQVTTFPRLKMPMTPVKIRLMIELPKLLKCLAIFHRGQVNTTLKLKLDYQETLGIKSNKDLFWATSLNGYP</sequence>
<protein>
    <submittedName>
        <fullName evidence="1">Uncharacterized protein</fullName>
    </submittedName>
</protein>
<accession>A0A7R9DSG9</accession>
<reference evidence="1" key="1">
    <citation type="submission" date="2020-11" db="EMBL/GenBank/DDBJ databases">
        <authorList>
            <person name="Tran Van P."/>
        </authorList>
    </citation>
    <scope>NUCLEOTIDE SEQUENCE</scope>
</reference>
<proteinExistence type="predicted"/>
<dbReference type="EMBL" id="OC341388">
    <property type="protein sequence ID" value="CAD7418851.1"/>
    <property type="molecule type" value="Genomic_DNA"/>
</dbReference>
<evidence type="ECO:0000313" key="1">
    <source>
        <dbReference type="EMBL" id="CAD7418851.1"/>
    </source>
</evidence>
<name>A0A7R9DSG9_TIMCR</name>
<organism evidence="1">
    <name type="scientific">Timema cristinae</name>
    <name type="common">Walking stick</name>
    <dbReference type="NCBI Taxonomy" id="61476"/>
    <lineage>
        <taxon>Eukaryota</taxon>
        <taxon>Metazoa</taxon>
        <taxon>Ecdysozoa</taxon>
        <taxon>Arthropoda</taxon>
        <taxon>Hexapoda</taxon>
        <taxon>Insecta</taxon>
        <taxon>Pterygota</taxon>
        <taxon>Neoptera</taxon>
        <taxon>Polyneoptera</taxon>
        <taxon>Phasmatodea</taxon>
        <taxon>Timematodea</taxon>
        <taxon>Timematoidea</taxon>
        <taxon>Timematidae</taxon>
        <taxon>Timema</taxon>
    </lineage>
</organism>